<dbReference type="EMBL" id="JAWZYT010005891">
    <property type="protein sequence ID" value="KAK4289359.1"/>
    <property type="molecule type" value="Genomic_DNA"/>
</dbReference>
<evidence type="ECO:0000313" key="3">
    <source>
        <dbReference type="Proteomes" id="UP001292094"/>
    </source>
</evidence>
<evidence type="ECO:0000313" key="2">
    <source>
        <dbReference type="EMBL" id="KAK4289359.1"/>
    </source>
</evidence>
<name>A0AAE1NFX8_9EUCA</name>
<feature type="region of interest" description="Disordered" evidence="1">
    <location>
        <begin position="34"/>
        <end position="99"/>
    </location>
</feature>
<protein>
    <submittedName>
        <fullName evidence="2">Uncharacterized protein</fullName>
    </submittedName>
</protein>
<reference evidence="2" key="1">
    <citation type="submission" date="2023-11" db="EMBL/GenBank/DDBJ databases">
        <title>Genome assemblies of two species of porcelain crab, Petrolisthes cinctipes and Petrolisthes manimaculis (Anomura: Porcellanidae).</title>
        <authorList>
            <person name="Angst P."/>
        </authorList>
    </citation>
    <scope>NUCLEOTIDE SEQUENCE</scope>
    <source>
        <strain evidence="2">PB745_02</strain>
        <tissue evidence="2">Gill</tissue>
    </source>
</reference>
<dbReference type="Proteomes" id="UP001292094">
    <property type="component" value="Unassembled WGS sequence"/>
</dbReference>
<organism evidence="2 3">
    <name type="scientific">Petrolisthes manimaculis</name>
    <dbReference type="NCBI Taxonomy" id="1843537"/>
    <lineage>
        <taxon>Eukaryota</taxon>
        <taxon>Metazoa</taxon>
        <taxon>Ecdysozoa</taxon>
        <taxon>Arthropoda</taxon>
        <taxon>Crustacea</taxon>
        <taxon>Multicrustacea</taxon>
        <taxon>Malacostraca</taxon>
        <taxon>Eumalacostraca</taxon>
        <taxon>Eucarida</taxon>
        <taxon>Decapoda</taxon>
        <taxon>Pleocyemata</taxon>
        <taxon>Anomura</taxon>
        <taxon>Galatheoidea</taxon>
        <taxon>Porcellanidae</taxon>
        <taxon>Petrolisthes</taxon>
    </lineage>
</organism>
<keyword evidence="3" id="KW-1185">Reference proteome</keyword>
<dbReference type="AlphaFoldDB" id="A0AAE1NFX8"/>
<proteinExistence type="predicted"/>
<sequence>MPIEHSCHPSPLTTTTAGLLGFRTGQDARKDIQREGGGVEGCGKSGGEGRQGGDGVEVDKEGVCKKWMKSGDNERGVESLEIKVDSRDGESEGGGGKGD</sequence>
<accession>A0AAE1NFX8</accession>
<gene>
    <name evidence="2" type="ORF">Pmani_037665</name>
</gene>
<comment type="caution">
    <text evidence="2">The sequence shown here is derived from an EMBL/GenBank/DDBJ whole genome shotgun (WGS) entry which is preliminary data.</text>
</comment>
<feature type="compositionally biased region" description="Gly residues" evidence="1">
    <location>
        <begin position="35"/>
        <end position="55"/>
    </location>
</feature>
<feature type="compositionally biased region" description="Basic and acidic residues" evidence="1">
    <location>
        <begin position="57"/>
        <end position="90"/>
    </location>
</feature>
<evidence type="ECO:0000256" key="1">
    <source>
        <dbReference type="SAM" id="MobiDB-lite"/>
    </source>
</evidence>